<dbReference type="SUPFAM" id="SSF109604">
    <property type="entry name" value="HD-domain/PDEase-like"/>
    <property type="match status" value="1"/>
</dbReference>
<dbReference type="GO" id="GO:0009435">
    <property type="term" value="P:NAD+ biosynthetic process"/>
    <property type="evidence" value="ECO:0007669"/>
    <property type="project" value="UniProtKB-UniRule"/>
</dbReference>
<keyword evidence="6" id="KW-0479">Metal-binding</keyword>
<dbReference type="HOGENOM" id="CLU_050191_0_0_14"/>
<dbReference type="NCBIfam" id="TIGR00482">
    <property type="entry name" value="nicotinate (nicotinamide) nucleotide adenylyltransferase"/>
    <property type="match status" value="1"/>
</dbReference>
<evidence type="ECO:0000256" key="2">
    <source>
        <dbReference type="ARBA" id="ARBA00005019"/>
    </source>
</evidence>
<dbReference type="GO" id="GO:0004515">
    <property type="term" value="F:nicotinate-nucleotide adenylyltransferase activity"/>
    <property type="evidence" value="ECO:0007669"/>
    <property type="project" value="UniProtKB-UniRule"/>
</dbReference>
<dbReference type="GO" id="GO:0008803">
    <property type="term" value="F:bis(5'-nucleosyl)-tetraphosphatase (symmetrical) activity"/>
    <property type="evidence" value="ECO:0007669"/>
    <property type="project" value="UniProtKB-EC"/>
</dbReference>
<evidence type="ECO:0000256" key="6">
    <source>
        <dbReference type="ARBA" id="ARBA00022723"/>
    </source>
</evidence>
<dbReference type="eggNOG" id="COG1713">
    <property type="taxonomic scope" value="Bacteria"/>
</dbReference>
<feature type="domain" description="HD" evidence="15">
    <location>
        <begin position="194"/>
        <end position="310"/>
    </location>
</feature>
<sequence length="363" mass="42457">MKIAIFGGSFDPIHKGHTKIANWCINELELDKLIFIPAFKSPFKTNRNLVDQNHRIEMIKLVLPEKCEISDFELKRQGVSYTIETVKYFKNKYPNDELFLIIGSDNLPKLNKWKDIDELSKITKIAAFKRGKNINKLNLKRYNGILLNNPLFNYSSTEFKKGYLDVCDEKVIEYIGKNFLYAQELVTNMLSAKRSKHSFAAATFAAEVAKGNKLNAKISYYAALFHDIAKEWDDEEHKNFLTRFGYDTAKYGRHEYHQLCGALWLEHIYKINNQEIIKSVRYHTTTNIYEQKVATELEKIVYIADKICEGRKFEGIQKLREIALSDYKEAFKLVLKRTYDFEKSKGTIFSDVQEKTYKLNLEK</sequence>
<dbReference type="PROSITE" id="PS51831">
    <property type="entry name" value="HD"/>
    <property type="match status" value="1"/>
</dbReference>
<evidence type="ECO:0000256" key="12">
    <source>
        <dbReference type="ARBA" id="ARBA00048721"/>
    </source>
</evidence>
<reference key="2">
    <citation type="submission" date="2010-03" db="EMBL/GenBank/DDBJ databases">
        <authorList>
            <person name="Ma Z."/>
            <person name="Wang X."/>
            <person name="Liu H."/>
        </authorList>
    </citation>
    <scope>NUCLEOTIDE SEQUENCE</scope>
    <source>
        <strain>MP145</strain>
    </source>
</reference>
<dbReference type="InterPro" id="IPR005249">
    <property type="entry name" value="YqeK"/>
</dbReference>
<keyword evidence="5 14" id="KW-0548">Nucleotidyltransferase</keyword>
<evidence type="ECO:0000256" key="9">
    <source>
        <dbReference type="ARBA" id="ARBA00022840"/>
    </source>
</evidence>
<comment type="catalytic activity">
    <reaction evidence="12 14">
        <text>nicotinate beta-D-ribonucleotide + ATP + H(+) = deamido-NAD(+) + diphosphate</text>
        <dbReference type="Rhea" id="RHEA:22860"/>
        <dbReference type="ChEBI" id="CHEBI:15378"/>
        <dbReference type="ChEBI" id="CHEBI:30616"/>
        <dbReference type="ChEBI" id="CHEBI:33019"/>
        <dbReference type="ChEBI" id="CHEBI:57502"/>
        <dbReference type="ChEBI" id="CHEBI:58437"/>
        <dbReference type="EC" id="2.7.7.18"/>
    </reaction>
</comment>
<keyword evidence="4 14" id="KW-0808">Transferase</keyword>
<dbReference type="InterPro" id="IPR005248">
    <property type="entry name" value="NadD/NMNAT"/>
</dbReference>
<dbReference type="CDD" id="cd00077">
    <property type="entry name" value="HDc"/>
    <property type="match status" value="1"/>
</dbReference>
<keyword evidence="8" id="KW-0378">Hydrolase</keyword>
<dbReference type="Gene3D" id="1.10.3210.10">
    <property type="entry name" value="Hypothetical protein af1432"/>
    <property type="match status" value="1"/>
</dbReference>
<comment type="similarity">
    <text evidence="14">Belongs to the NadD family.</text>
</comment>
<dbReference type="NCBIfam" id="TIGR00488">
    <property type="entry name" value="bis(5'-nucleosyl)-tetraphosphatase (symmetrical) YqeK"/>
    <property type="match status" value="1"/>
</dbReference>
<comment type="pathway">
    <text evidence="2 14">Cofactor biosynthesis; NAD(+) biosynthesis; deamido-NAD(+) from nicotinate D-ribonucleotide: step 1/1.</text>
</comment>
<dbReference type="Pfam" id="PF01966">
    <property type="entry name" value="HD"/>
    <property type="match status" value="1"/>
</dbReference>
<evidence type="ECO:0000256" key="13">
    <source>
        <dbReference type="ARBA" id="ARBA00049417"/>
    </source>
</evidence>
<dbReference type="OrthoDB" id="5295945at2"/>
<dbReference type="PANTHER" id="PTHR39321:SF3">
    <property type="entry name" value="PHOSPHOPANTETHEINE ADENYLYLTRANSFERASE"/>
    <property type="match status" value="1"/>
</dbReference>
<reference evidence="17" key="1">
    <citation type="submission" date="2010-03" db="EMBL/GenBank/DDBJ databases">
        <title>The complete genome of Mycoplasma crocodyli MP145.</title>
        <authorList>
            <person name="Glass J.I."/>
            <person name="Durkin A.S."/>
            <person name="Hostetler J."/>
            <person name="Jackson J."/>
            <person name="Johnson J."/>
            <person name="May M.A."/>
            <person name="Paralanov V."/>
            <person name="Radune D."/>
            <person name="Szczypinski B."/>
            <person name="Brown D.R."/>
        </authorList>
    </citation>
    <scope>NUCLEOTIDE SEQUENCE [LARGE SCALE GENOMIC DNA]</scope>
    <source>
        <strain evidence="17">ATCC 51981 / MP145</strain>
    </source>
</reference>
<proteinExistence type="inferred from homology"/>
<keyword evidence="10" id="KW-0408">Iron</keyword>
<comment type="function">
    <text evidence="1 14">Catalyzes the reversible adenylation of nicotinate mononucleotide (NaMN) to nicotinic acid adenine dinucleotide (NaAD).</text>
</comment>
<evidence type="ECO:0000256" key="5">
    <source>
        <dbReference type="ARBA" id="ARBA00022695"/>
    </source>
</evidence>
<evidence type="ECO:0000259" key="15">
    <source>
        <dbReference type="PROSITE" id="PS51831"/>
    </source>
</evidence>
<dbReference type="Pfam" id="PF01467">
    <property type="entry name" value="CTP_transf_like"/>
    <property type="match status" value="1"/>
</dbReference>
<dbReference type="STRING" id="512564.MCRO_0453"/>
<dbReference type="EMBL" id="CP001991">
    <property type="protein sequence ID" value="ADE19635.1"/>
    <property type="molecule type" value="Genomic_DNA"/>
</dbReference>
<comment type="catalytic activity">
    <reaction evidence="13">
        <text>P(1),P(4)-bis(5'-adenosyl) tetraphosphate + H2O = 2 ADP + 2 H(+)</text>
        <dbReference type="Rhea" id="RHEA:24252"/>
        <dbReference type="ChEBI" id="CHEBI:15377"/>
        <dbReference type="ChEBI" id="CHEBI:15378"/>
        <dbReference type="ChEBI" id="CHEBI:58141"/>
        <dbReference type="ChEBI" id="CHEBI:456216"/>
        <dbReference type="EC" id="3.6.1.41"/>
    </reaction>
</comment>
<dbReference type="InterPro" id="IPR003607">
    <property type="entry name" value="HD/PDEase_dom"/>
</dbReference>
<evidence type="ECO:0000256" key="14">
    <source>
        <dbReference type="HAMAP-Rule" id="MF_00244"/>
    </source>
</evidence>
<evidence type="ECO:0000256" key="8">
    <source>
        <dbReference type="ARBA" id="ARBA00022801"/>
    </source>
</evidence>
<dbReference type="RefSeq" id="WP_013054411.1">
    <property type="nucleotide sequence ID" value="NC_014014.1"/>
</dbReference>
<evidence type="ECO:0000313" key="16">
    <source>
        <dbReference type="EMBL" id="ADE19635.1"/>
    </source>
</evidence>
<evidence type="ECO:0000256" key="4">
    <source>
        <dbReference type="ARBA" id="ARBA00022679"/>
    </source>
</evidence>
<organism evidence="16 17">
    <name type="scientific">Mycoplasma crocodyli (strain ATCC 51981 / MP145)</name>
    <dbReference type="NCBI Taxonomy" id="512564"/>
    <lineage>
        <taxon>Bacteria</taxon>
        <taxon>Bacillati</taxon>
        <taxon>Mycoplasmatota</taxon>
        <taxon>Mollicutes</taxon>
        <taxon>Mycoplasmataceae</taxon>
        <taxon>Mycoplasma</taxon>
    </lineage>
</organism>
<evidence type="ECO:0000256" key="1">
    <source>
        <dbReference type="ARBA" id="ARBA00002324"/>
    </source>
</evidence>
<dbReference type="InterPro" id="IPR004821">
    <property type="entry name" value="Cyt_trans-like"/>
</dbReference>
<dbReference type="InterPro" id="IPR014729">
    <property type="entry name" value="Rossmann-like_a/b/a_fold"/>
</dbReference>
<protein>
    <recommendedName>
        <fullName evidence="14">Probable nicotinate-nucleotide adenylyltransferase</fullName>
        <ecNumber evidence="14">2.7.7.18</ecNumber>
    </recommendedName>
    <alternativeName>
        <fullName evidence="14">Deamido-NAD(+) diphosphorylase</fullName>
    </alternativeName>
    <alternativeName>
        <fullName evidence="14">Deamido-NAD(+) pyrophosphorylase</fullName>
    </alternativeName>
    <alternativeName>
        <fullName evidence="14">Nicotinate mononucleotide adenylyltransferase</fullName>
        <shortName evidence="14">NaMN adenylyltransferase</shortName>
    </alternativeName>
</protein>
<keyword evidence="11 14" id="KW-0520">NAD</keyword>
<dbReference type="eggNOG" id="COG1057">
    <property type="taxonomic scope" value="Bacteria"/>
</dbReference>
<dbReference type="PANTHER" id="PTHR39321">
    <property type="entry name" value="NICOTINATE-NUCLEOTIDE ADENYLYLTRANSFERASE-RELATED"/>
    <property type="match status" value="1"/>
</dbReference>
<name>D5E5N7_MYCCM</name>
<dbReference type="HAMAP" id="MF_00244">
    <property type="entry name" value="NaMN_adenylyltr"/>
    <property type="match status" value="1"/>
</dbReference>
<dbReference type="Gene3D" id="3.40.50.620">
    <property type="entry name" value="HUPs"/>
    <property type="match status" value="1"/>
</dbReference>
<evidence type="ECO:0000256" key="10">
    <source>
        <dbReference type="ARBA" id="ARBA00023004"/>
    </source>
</evidence>
<dbReference type="AlphaFoldDB" id="D5E5N7"/>
<dbReference type="GO" id="GO:0046872">
    <property type="term" value="F:metal ion binding"/>
    <property type="evidence" value="ECO:0007669"/>
    <property type="project" value="UniProtKB-KW"/>
</dbReference>
<gene>
    <name evidence="14" type="primary">nadD</name>
    <name evidence="16" type="ordered locus">MCRO_0453</name>
</gene>
<dbReference type="SMART" id="SM00471">
    <property type="entry name" value="HDc"/>
    <property type="match status" value="1"/>
</dbReference>
<dbReference type="KEGG" id="mcd:MCRO_0453"/>
<keyword evidence="9 14" id="KW-0067">ATP-binding</keyword>
<evidence type="ECO:0000256" key="7">
    <source>
        <dbReference type="ARBA" id="ARBA00022741"/>
    </source>
</evidence>
<reference evidence="16 17" key="3">
    <citation type="journal article" date="2011" name="J. Bacteriol.">
        <title>Genome sequences of Mycoplasma alligatoris A21JP2T and Mycoplasma crocodyli MP145T.</title>
        <authorList>
            <person name="Brown D.R."/>
            <person name="Farmerie W.G."/>
            <person name="May M."/>
            <person name="Benders G.A."/>
            <person name="Durkin A.S."/>
            <person name="Hlavinka K."/>
            <person name="Hostetler J."/>
            <person name="Jackson J."/>
            <person name="Johnson J."/>
            <person name="Miller R.H."/>
            <person name="Paralanov V."/>
            <person name="Radune D."/>
            <person name="Szczypinski B."/>
            <person name="Glass J.I."/>
        </authorList>
    </citation>
    <scope>NUCLEOTIDE SEQUENCE [LARGE SCALE GENOMIC DNA]</scope>
    <source>
        <strain evidence="17">ATCC 51981 / MP145</strain>
    </source>
</reference>
<dbReference type="EC" id="2.7.7.18" evidence="14"/>
<dbReference type="InterPro" id="IPR006674">
    <property type="entry name" value="HD_domain"/>
</dbReference>
<dbReference type="NCBIfam" id="NF005519">
    <property type="entry name" value="PRK07152.1"/>
    <property type="match status" value="1"/>
</dbReference>
<keyword evidence="17" id="KW-1185">Reference proteome</keyword>
<dbReference type="NCBIfam" id="TIGR00125">
    <property type="entry name" value="cyt_tran_rel"/>
    <property type="match status" value="1"/>
</dbReference>
<dbReference type="UniPathway" id="UPA00253">
    <property type="reaction ID" value="UER00332"/>
</dbReference>
<evidence type="ECO:0000313" key="17">
    <source>
        <dbReference type="Proteomes" id="UP000001845"/>
    </source>
</evidence>
<accession>D5E5N7</accession>
<dbReference type="Proteomes" id="UP000001845">
    <property type="component" value="Chromosome"/>
</dbReference>
<evidence type="ECO:0000256" key="3">
    <source>
        <dbReference type="ARBA" id="ARBA00022642"/>
    </source>
</evidence>
<evidence type="ECO:0000256" key="11">
    <source>
        <dbReference type="ARBA" id="ARBA00023027"/>
    </source>
</evidence>
<keyword evidence="7 14" id="KW-0547">Nucleotide-binding</keyword>
<dbReference type="GO" id="GO:0005524">
    <property type="term" value="F:ATP binding"/>
    <property type="evidence" value="ECO:0007669"/>
    <property type="project" value="UniProtKB-KW"/>
</dbReference>
<keyword evidence="3 14" id="KW-0662">Pyridine nucleotide biosynthesis</keyword>
<dbReference type="CDD" id="cd02165">
    <property type="entry name" value="NMNAT"/>
    <property type="match status" value="1"/>
</dbReference>
<dbReference type="SUPFAM" id="SSF52374">
    <property type="entry name" value="Nucleotidylyl transferase"/>
    <property type="match status" value="1"/>
</dbReference>